<gene>
    <name evidence="2" type="ORF">AVEN_100440_1</name>
</gene>
<accession>A0A4Y2CYH2</accession>
<feature type="region of interest" description="Disordered" evidence="1">
    <location>
        <begin position="107"/>
        <end position="129"/>
    </location>
</feature>
<dbReference type="OrthoDB" id="6428901at2759"/>
<proteinExistence type="predicted"/>
<dbReference type="AlphaFoldDB" id="A0A4Y2CYH2"/>
<evidence type="ECO:0000313" key="3">
    <source>
        <dbReference type="Proteomes" id="UP000499080"/>
    </source>
</evidence>
<evidence type="ECO:0000313" key="2">
    <source>
        <dbReference type="EMBL" id="GBM09532.1"/>
    </source>
</evidence>
<comment type="caution">
    <text evidence="2">The sequence shown here is derived from an EMBL/GenBank/DDBJ whole genome shotgun (WGS) entry which is preliminary data.</text>
</comment>
<organism evidence="2 3">
    <name type="scientific">Araneus ventricosus</name>
    <name type="common">Orbweaver spider</name>
    <name type="synonym">Epeira ventricosa</name>
    <dbReference type="NCBI Taxonomy" id="182803"/>
    <lineage>
        <taxon>Eukaryota</taxon>
        <taxon>Metazoa</taxon>
        <taxon>Ecdysozoa</taxon>
        <taxon>Arthropoda</taxon>
        <taxon>Chelicerata</taxon>
        <taxon>Arachnida</taxon>
        <taxon>Araneae</taxon>
        <taxon>Araneomorphae</taxon>
        <taxon>Entelegynae</taxon>
        <taxon>Araneoidea</taxon>
        <taxon>Araneidae</taxon>
        <taxon>Araneus</taxon>
    </lineage>
</organism>
<keyword evidence="3" id="KW-1185">Reference proteome</keyword>
<feature type="compositionally biased region" description="Basic and acidic residues" evidence="1">
    <location>
        <begin position="107"/>
        <end position="116"/>
    </location>
</feature>
<dbReference type="Proteomes" id="UP000499080">
    <property type="component" value="Unassembled WGS sequence"/>
</dbReference>
<dbReference type="EMBL" id="BGPR01000271">
    <property type="protein sequence ID" value="GBM09532.1"/>
    <property type="molecule type" value="Genomic_DNA"/>
</dbReference>
<reference evidence="2 3" key="1">
    <citation type="journal article" date="2019" name="Sci. Rep.">
        <title>Orb-weaving spider Araneus ventricosus genome elucidates the spidroin gene catalogue.</title>
        <authorList>
            <person name="Kono N."/>
            <person name="Nakamura H."/>
            <person name="Ohtoshi R."/>
            <person name="Moran D.A.P."/>
            <person name="Shinohara A."/>
            <person name="Yoshida Y."/>
            <person name="Fujiwara M."/>
            <person name="Mori M."/>
            <person name="Tomita M."/>
            <person name="Arakawa K."/>
        </authorList>
    </citation>
    <scope>NUCLEOTIDE SEQUENCE [LARGE SCALE GENOMIC DNA]</scope>
</reference>
<sequence length="178" mass="20860">MSTVKKICLVKLKCSLEANRELFREEPRNFQTSLDEEDNIWDFLTLHTRHFTLNFITTKGRLVEKSECIYASPTIYIAGYRHAGMELRSHREHPIYEVPDRGRMKLDSSRSWRESGDGDSSSESDNEDLLYTLHSPDDRIIRDEARESETECDRLWKTFEANQYEGNKRWAGDHAVLA</sequence>
<name>A0A4Y2CYH2_ARAVE</name>
<protein>
    <submittedName>
        <fullName evidence="2">Uncharacterized protein</fullName>
    </submittedName>
</protein>
<evidence type="ECO:0000256" key="1">
    <source>
        <dbReference type="SAM" id="MobiDB-lite"/>
    </source>
</evidence>